<keyword evidence="4" id="KW-1185">Reference proteome</keyword>
<dbReference type="InterPro" id="IPR006626">
    <property type="entry name" value="PbH1"/>
</dbReference>
<dbReference type="Pfam" id="PF05048">
    <property type="entry name" value="NosD"/>
    <property type="match status" value="1"/>
</dbReference>
<name>A0ABT9IYH3_9BACL</name>
<proteinExistence type="predicted"/>
<dbReference type="Gene3D" id="2.160.20.10">
    <property type="entry name" value="Single-stranded right-handed beta-helix, Pectin lyase-like"/>
    <property type="match status" value="3"/>
</dbReference>
<dbReference type="InterPro" id="IPR012334">
    <property type="entry name" value="Pectin_lyas_fold"/>
</dbReference>
<protein>
    <submittedName>
        <fullName evidence="3">Right-handed parallel beta-helix repeat-containing protein</fullName>
    </submittedName>
</protein>
<dbReference type="EMBL" id="JAVAMP010000003">
    <property type="protein sequence ID" value="MDP5274403.1"/>
    <property type="molecule type" value="Genomic_DNA"/>
</dbReference>
<evidence type="ECO:0000259" key="2">
    <source>
        <dbReference type="Pfam" id="PF13229"/>
    </source>
</evidence>
<reference evidence="3 4" key="1">
    <citation type="submission" date="2023-08" db="EMBL/GenBank/DDBJ databases">
        <authorList>
            <person name="Park J.-S."/>
        </authorList>
    </citation>
    <scope>NUCLEOTIDE SEQUENCE [LARGE SCALE GENOMIC DNA]</scope>
    <source>
        <strain evidence="3 4">2205SS18-9</strain>
    </source>
</reference>
<sequence>MAVFNLTPANNIQDVINNDANPGDTINLARGTYNQTIMVNGLDRIRIVGAGIGKTILEGNETLGIGVQIQNSTKVTLENVTIQNYTDNGVVIQSNENILHNVKVINTVFGNGIFIDQGAVRNMIMECESSFNKGENSGIGNGLIVRGDQNYIVKSKFIGNADDGLEFAGQNNIALQNFSSRNNDDGFVTIVDSLFFSTSNLFICNCSVRNEDEGIDSRGENNLLLFNKLNNNEDDGIVSNFGGSLIWGNEVKCNNENGIILFSSENRIIRNIIDCTENGNGINIGFNFNNIVDNNLVKNNALPGIFLGSDVMNNAIRNNVLQNNDPDIEVGQPEDPSNIFSDNKCNTSVPPGVCDRKAVLHVPGDFKTIQAAVDAATQGTTIQIGEGKFNESILIESDMGDNRNRIKIIGAGRNKTIIDGTNLVNATGIDIDNNANFVTIENLTVQNFDNHGVRINTRHNILHCINAFENKEHGILIESPALEGNEQNMIINCESSWNFFDGIHINSRHNYVVCCKLQQNGSNGLSGEGDLNLILQNFINKNVRDGVEAGIPANQGWFYISNIGLNNGEGGFDLSSNNNLLLWNKISDSGDEGFEVNDNNLVWGNVLCNNGTVGINANGGNRIIKNMIKNNNEQGIDISDQNGDISMNIIDNNIVNNNPQAGILLDNSDNNAVRSNCLFNNNPDIQDDGSENVIDENNCQTSNQAGVCNN</sequence>
<feature type="domain" description="Right handed beta helix" evidence="2">
    <location>
        <begin position="66"/>
        <end position="220"/>
    </location>
</feature>
<dbReference type="NCBIfam" id="TIGR03804">
    <property type="entry name" value="para_beta_helix"/>
    <property type="match status" value="1"/>
</dbReference>
<dbReference type="InterPro" id="IPR007742">
    <property type="entry name" value="NosD_dom"/>
</dbReference>
<dbReference type="SMART" id="SM00710">
    <property type="entry name" value="PbH1"/>
    <property type="match status" value="12"/>
</dbReference>
<dbReference type="Proteomes" id="UP001231941">
    <property type="component" value="Unassembled WGS sequence"/>
</dbReference>
<organism evidence="3 4">
    <name type="scientific">Chengkuizengella axinellae</name>
    <dbReference type="NCBI Taxonomy" id="3064388"/>
    <lineage>
        <taxon>Bacteria</taxon>
        <taxon>Bacillati</taxon>
        <taxon>Bacillota</taxon>
        <taxon>Bacilli</taxon>
        <taxon>Bacillales</taxon>
        <taxon>Paenibacillaceae</taxon>
        <taxon>Chengkuizengella</taxon>
    </lineage>
</organism>
<dbReference type="Pfam" id="PF13229">
    <property type="entry name" value="Beta_helix"/>
    <property type="match status" value="1"/>
</dbReference>
<evidence type="ECO:0000313" key="4">
    <source>
        <dbReference type="Proteomes" id="UP001231941"/>
    </source>
</evidence>
<dbReference type="RefSeq" id="WP_305991714.1">
    <property type="nucleotide sequence ID" value="NZ_JAVAMP010000003.1"/>
</dbReference>
<evidence type="ECO:0000259" key="1">
    <source>
        <dbReference type="Pfam" id="PF05048"/>
    </source>
</evidence>
<dbReference type="InterPro" id="IPR011050">
    <property type="entry name" value="Pectin_lyase_fold/virulence"/>
</dbReference>
<comment type="caution">
    <text evidence="3">The sequence shown here is derived from an EMBL/GenBank/DDBJ whole genome shotgun (WGS) entry which is preliminary data.</text>
</comment>
<dbReference type="SUPFAM" id="SSF51126">
    <property type="entry name" value="Pectin lyase-like"/>
    <property type="match status" value="3"/>
</dbReference>
<accession>A0ABT9IYH3</accession>
<dbReference type="InterPro" id="IPR039448">
    <property type="entry name" value="Beta_helix"/>
</dbReference>
<gene>
    <name evidence="3" type="ORF">Q5Y73_09800</name>
</gene>
<dbReference type="InterPro" id="IPR022441">
    <property type="entry name" value="Para_beta_helix_rpt-2"/>
</dbReference>
<evidence type="ECO:0000313" key="3">
    <source>
        <dbReference type="EMBL" id="MDP5274403.1"/>
    </source>
</evidence>
<feature type="domain" description="Periplasmic copper-binding protein NosD beta helix" evidence="1">
    <location>
        <begin position="554"/>
        <end position="696"/>
    </location>
</feature>